<comment type="caution">
    <text evidence="10">The sequence shown here is derived from an EMBL/GenBank/DDBJ whole genome shotgun (WGS) entry which is preliminary data.</text>
</comment>
<gene>
    <name evidence="10" type="ORF">J2S64_001930</name>
</gene>
<sequence length="185" mass="19465">MSAETMEAATDNAVNGAAVTLHRVIVMGVSGCGKSTVGELLGAELGAGFLDGDSLHPQANIDKMAAGHPLDDEDREPWLREVGERLGSAESESMVIACSALKRKYRDLIRAQAPGTVFIHLHGTVELLTERMGARPGHFMPVGLLESQLATLEPLESDEAGVVLDIAATPAQLAQEAAAWLDAQA</sequence>
<keyword evidence="6 9" id="KW-0418">Kinase</keyword>
<keyword evidence="4 9" id="KW-0808">Transferase</keyword>
<dbReference type="InterPro" id="IPR031322">
    <property type="entry name" value="Shikimate/glucono_kinase"/>
</dbReference>
<evidence type="ECO:0000256" key="8">
    <source>
        <dbReference type="ARBA" id="ARBA00048090"/>
    </source>
</evidence>
<dbReference type="RefSeq" id="WP_310290018.1">
    <property type="nucleotide sequence ID" value="NZ_BAAAWO010000001.1"/>
</dbReference>
<dbReference type="PANTHER" id="PTHR43442">
    <property type="entry name" value="GLUCONOKINASE-RELATED"/>
    <property type="match status" value="1"/>
</dbReference>
<comment type="similarity">
    <text evidence="2 9">Belongs to the gluconokinase GntK/GntV family.</text>
</comment>
<dbReference type="GO" id="GO:0016301">
    <property type="term" value="F:kinase activity"/>
    <property type="evidence" value="ECO:0007669"/>
    <property type="project" value="UniProtKB-KW"/>
</dbReference>
<keyword evidence="11" id="KW-1185">Reference proteome</keyword>
<dbReference type="NCBIfam" id="TIGR01313">
    <property type="entry name" value="therm_gnt_kin"/>
    <property type="match status" value="1"/>
</dbReference>
<dbReference type="Proteomes" id="UP001183817">
    <property type="component" value="Unassembled WGS sequence"/>
</dbReference>
<dbReference type="Gene3D" id="3.40.50.300">
    <property type="entry name" value="P-loop containing nucleotide triphosphate hydrolases"/>
    <property type="match status" value="1"/>
</dbReference>
<dbReference type="EC" id="2.7.1.12" evidence="3 9"/>
<evidence type="ECO:0000256" key="9">
    <source>
        <dbReference type="RuleBase" id="RU363066"/>
    </source>
</evidence>
<keyword evidence="5 9" id="KW-0547">Nucleotide-binding</keyword>
<evidence type="ECO:0000256" key="7">
    <source>
        <dbReference type="ARBA" id="ARBA00022840"/>
    </source>
</evidence>
<evidence type="ECO:0000256" key="1">
    <source>
        <dbReference type="ARBA" id="ARBA00004761"/>
    </source>
</evidence>
<accession>A0ABU2BHW0</accession>
<dbReference type="InterPro" id="IPR027417">
    <property type="entry name" value="P-loop_NTPase"/>
</dbReference>
<comment type="pathway">
    <text evidence="1">Carbohydrate acid metabolism.</text>
</comment>
<name>A0ABU2BHW0_9MICC</name>
<keyword evidence="7 9" id="KW-0067">ATP-binding</keyword>
<evidence type="ECO:0000256" key="4">
    <source>
        <dbReference type="ARBA" id="ARBA00022679"/>
    </source>
</evidence>
<dbReference type="CDD" id="cd02021">
    <property type="entry name" value="GntK"/>
    <property type="match status" value="1"/>
</dbReference>
<comment type="catalytic activity">
    <reaction evidence="8 9">
        <text>D-gluconate + ATP = 6-phospho-D-gluconate + ADP + H(+)</text>
        <dbReference type="Rhea" id="RHEA:19433"/>
        <dbReference type="ChEBI" id="CHEBI:15378"/>
        <dbReference type="ChEBI" id="CHEBI:18391"/>
        <dbReference type="ChEBI" id="CHEBI:30616"/>
        <dbReference type="ChEBI" id="CHEBI:58759"/>
        <dbReference type="ChEBI" id="CHEBI:456216"/>
        <dbReference type="EC" id="2.7.1.12"/>
    </reaction>
</comment>
<evidence type="ECO:0000256" key="2">
    <source>
        <dbReference type="ARBA" id="ARBA00008420"/>
    </source>
</evidence>
<dbReference type="Pfam" id="PF01202">
    <property type="entry name" value="SKI"/>
    <property type="match status" value="1"/>
</dbReference>
<dbReference type="EMBL" id="JAVDYI010000001">
    <property type="protein sequence ID" value="MDR7358239.1"/>
    <property type="molecule type" value="Genomic_DNA"/>
</dbReference>
<dbReference type="PANTHER" id="PTHR43442:SF3">
    <property type="entry name" value="GLUCONOKINASE-RELATED"/>
    <property type="match status" value="1"/>
</dbReference>
<dbReference type="InterPro" id="IPR006001">
    <property type="entry name" value="Therm_gnt_kin"/>
</dbReference>
<protein>
    <recommendedName>
        <fullName evidence="3 9">Gluconokinase</fullName>
        <ecNumber evidence="3 9">2.7.1.12</ecNumber>
    </recommendedName>
</protein>
<reference evidence="10 11" key="1">
    <citation type="submission" date="2023-07" db="EMBL/GenBank/DDBJ databases">
        <title>Sequencing the genomes of 1000 actinobacteria strains.</title>
        <authorList>
            <person name="Klenk H.-P."/>
        </authorList>
    </citation>
    <scope>NUCLEOTIDE SEQUENCE [LARGE SCALE GENOMIC DNA]</scope>
    <source>
        <strain evidence="10 11">DSM 20167</strain>
    </source>
</reference>
<evidence type="ECO:0000313" key="10">
    <source>
        <dbReference type="EMBL" id="MDR7358239.1"/>
    </source>
</evidence>
<dbReference type="PRINTS" id="PR01100">
    <property type="entry name" value="SHIKIMTKNASE"/>
</dbReference>
<evidence type="ECO:0000256" key="3">
    <source>
        <dbReference type="ARBA" id="ARBA00012054"/>
    </source>
</evidence>
<evidence type="ECO:0000256" key="5">
    <source>
        <dbReference type="ARBA" id="ARBA00022741"/>
    </source>
</evidence>
<evidence type="ECO:0000256" key="6">
    <source>
        <dbReference type="ARBA" id="ARBA00022777"/>
    </source>
</evidence>
<proteinExistence type="inferred from homology"/>
<dbReference type="SUPFAM" id="SSF52540">
    <property type="entry name" value="P-loop containing nucleoside triphosphate hydrolases"/>
    <property type="match status" value="1"/>
</dbReference>
<evidence type="ECO:0000313" key="11">
    <source>
        <dbReference type="Proteomes" id="UP001183817"/>
    </source>
</evidence>
<organism evidence="10 11">
    <name type="scientific">Paeniglutamicibacter sulfureus</name>
    <dbReference type="NCBI Taxonomy" id="43666"/>
    <lineage>
        <taxon>Bacteria</taxon>
        <taxon>Bacillati</taxon>
        <taxon>Actinomycetota</taxon>
        <taxon>Actinomycetes</taxon>
        <taxon>Micrococcales</taxon>
        <taxon>Micrococcaceae</taxon>
        <taxon>Paeniglutamicibacter</taxon>
    </lineage>
</organism>